<dbReference type="EMBL" id="KI683933">
    <property type="protein sequence ID" value="ETK96996.1"/>
    <property type="molecule type" value="Genomic_DNA"/>
</dbReference>
<protein>
    <submittedName>
        <fullName evidence="1">Uncharacterized protein</fullName>
    </submittedName>
</protein>
<reference evidence="1" key="1">
    <citation type="submission" date="2013-11" db="EMBL/GenBank/DDBJ databases">
        <title>The Genome Sequence of Phytophthora parasitica CJ02B3.</title>
        <authorList>
            <consortium name="The Broad Institute Genomics Platform"/>
            <person name="Russ C."/>
            <person name="Tyler B."/>
            <person name="Panabieres F."/>
            <person name="Shan W."/>
            <person name="Tripathy S."/>
            <person name="Grunwald N."/>
            <person name="Machado M."/>
            <person name="Johnson C.S."/>
            <person name="Arredondo F."/>
            <person name="Hong C."/>
            <person name="Coffey M."/>
            <person name="Young S.K."/>
            <person name="Zeng Q."/>
            <person name="Gargeya S."/>
            <person name="Fitzgerald M."/>
            <person name="Abouelleil A."/>
            <person name="Alvarado L."/>
            <person name="Chapman S.B."/>
            <person name="Gainer-Dewar J."/>
            <person name="Goldberg J."/>
            <person name="Griggs A."/>
            <person name="Gujja S."/>
            <person name="Hansen M."/>
            <person name="Howarth C."/>
            <person name="Imamovic A."/>
            <person name="Ireland A."/>
            <person name="Larimer J."/>
            <person name="McCowan C."/>
            <person name="Murphy C."/>
            <person name="Pearson M."/>
            <person name="Poon T.W."/>
            <person name="Priest M."/>
            <person name="Roberts A."/>
            <person name="Saif S."/>
            <person name="Shea T."/>
            <person name="Sykes S."/>
            <person name="Wortman J."/>
            <person name="Nusbaum C."/>
            <person name="Birren B."/>
        </authorList>
    </citation>
    <scope>NUCLEOTIDE SEQUENCE [LARGE SCALE GENOMIC DNA]</scope>
    <source>
        <strain evidence="1">CJ02B3</strain>
    </source>
</reference>
<organism evidence="1">
    <name type="scientific">Phytophthora nicotianae</name>
    <name type="common">Potato buckeye rot agent</name>
    <name type="synonym">Phytophthora parasitica</name>
    <dbReference type="NCBI Taxonomy" id="4792"/>
    <lineage>
        <taxon>Eukaryota</taxon>
        <taxon>Sar</taxon>
        <taxon>Stramenopiles</taxon>
        <taxon>Oomycota</taxon>
        <taxon>Peronosporomycetes</taxon>
        <taxon>Peronosporales</taxon>
        <taxon>Peronosporaceae</taxon>
        <taxon>Phytophthora</taxon>
    </lineage>
</organism>
<evidence type="ECO:0000313" key="1">
    <source>
        <dbReference type="EMBL" id="ETK96997.1"/>
    </source>
</evidence>
<dbReference type="Proteomes" id="UP000053236">
    <property type="component" value="Unassembled WGS sequence"/>
</dbReference>
<dbReference type="EMBL" id="KI670404">
    <property type="protein sequence ID" value="ETL50344.1"/>
    <property type="molecule type" value="Genomic_DNA"/>
</dbReference>
<evidence type="ECO:0000313" key="3">
    <source>
        <dbReference type="Proteomes" id="UP000053864"/>
    </source>
</evidence>
<proteinExistence type="predicted"/>
<dbReference type="EMBL" id="KI683933">
    <property type="protein sequence ID" value="ETK96997.1"/>
    <property type="molecule type" value="Genomic_DNA"/>
</dbReference>
<reference evidence="2 3" key="2">
    <citation type="submission" date="2013-11" db="EMBL/GenBank/DDBJ databases">
        <title>The Genome Sequence of Phytophthora parasitica CJ05E6.</title>
        <authorList>
            <consortium name="The Broad Institute Genomics Platform"/>
            <person name="Russ C."/>
            <person name="Tyler B."/>
            <person name="Panabieres F."/>
            <person name="Shan W."/>
            <person name="Tripathy S."/>
            <person name="Grunwald N."/>
            <person name="Machado M."/>
            <person name="Johnson C.S."/>
            <person name="Arredondo F."/>
            <person name="Hong C."/>
            <person name="Coffey M."/>
            <person name="Young S.K."/>
            <person name="Zeng Q."/>
            <person name="Gargeya S."/>
            <person name="Fitzgerald M."/>
            <person name="Abouelleil A."/>
            <person name="Alvarado L."/>
            <person name="Chapman S.B."/>
            <person name="Gainer-Dewar J."/>
            <person name="Goldberg J."/>
            <person name="Griggs A."/>
            <person name="Gujja S."/>
            <person name="Hansen M."/>
            <person name="Howarth C."/>
            <person name="Imamovic A."/>
            <person name="Ireland A."/>
            <person name="Larimer J."/>
            <person name="McCowan C."/>
            <person name="Murphy C."/>
            <person name="Pearson M."/>
            <person name="Poon T.W."/>
            <person name="Priest M."/>
            <person name="Roberts A."/>
            <person name="Saif S."/>
            <person name="Shea T."/>
            <person name="Sykes S."/>
            <person name="Wortman J."/>
            <person name="Nusbaum C."/>
            <person name="Birren B."/>
        </authorList>
    </citation>
    <scope>NUCLEOTIDE SEQUENCE [LARGE SCALE GENOMIC DNA]</scope>
    <source>
        <strain evidence="2 3">CJ05E6</strain>
    </source>
</reference>
<name>W2HP10_PHYNI</name>
<evidence type="ECO:0000313" key="2">
    <source>
        <dbReference type="EMBL" id="ETL50344.1"/>
    </source>
</evidence>
<dbReference type="EMBL" id="KI670404">
    <property type="protein sequence ID" value="ETL50345.1"/>
    <property type="molecule type" value="Genomic_DNA"/>
</dbReference>
<dbReference type="AlphaFoldDB" id="W2HP10"/>
<dbReference type="Proteomes" id="UP000053864">
    <property type="component" value="Unassembled WGS sequence"/>
</dbReference>
<sequence>MAASKQRNRWEFPLTSTADPATWYVVWEKSVVGGLLAPGTELLPLMSADELPDEVLLLSHHGVLYHPTHLETRLLTTSGRDIRGGGFRSPQQQVQPC</sequence>
<dbReference type="VEuPathDB" id="FungiDB:PPTG_00351"/>
<accession>W2HP10</accession>
<gene>
    <name evidence="1" type="ORF">L915_00398</name>
    <name evidence="2" type="ORF">L916_00400</name>
</gene>